<dbReference type="InterPro" id="IPR017972">
    <property type="entry name" value="Cyt_P450_CS"/>
</dbReference>
<dbReference type="Gene3D" id="1.10.630.10">
    <property type="entry name" value="Cytochrome P450"/>
    <property type="match status" value="1"/>
</dbReference>
<dbReference type="SUPFAM" id="SSF48264">
    <property type="entry name" value="Cytochrome P450"/>
    <property type="match status" value="1"/>
</dbReference>
<proteinExistence type="inferred from homology"/>
<dbReference type="GO" id="GO:0020037">
    <property type="term" value="F:heme binding"/>
    <property type="evidence" value="ECO:0007669"/>
    <property type="project" value="InterPro"/>
</dbReference>
<evidence type="ECO:0000256" key="2">
    <source>
        <dbReference type="RuleBase" id="RU000461"/>
    </source>
</evidence>
<keyword evidence="1 2" id="KW-0408">Iron</keyword>
<dbReference type="GO" id="GO:0004497">
    <property type="term" value="F:monooxygenase activity"/>
    <property type="evidence" value="ECO:0007669"/>
    <property type="project" value="UniProtKB-KW"/>
</dbReference>
<dbReference type="InterPro" id="IPR002401">
    <property type="entry name" value="Cyt_P450_E_grp-I"/>
</dbReference>
<protein>
    <submittedName>
        <fullName evidence="3">Uncharacterized protein</fullName>
    </submittedName>
</protein>
<evidence type="ECO:0000313" key="4">
    <source>
        <dbReference type="Proteomes" id="UP001497516"/>
    </source>
</evidence>
<dbReference type="InterPro" id="IPR051382">
    <property type="entry name" value="CYP450_AA/FA_Hydroxylases"/>
</dbReference>
<dbReference type="InterPro" id="IPR001128">
    <property type="entry name" value="Cyt_P450"/>
</dbReference>
<keyword evidence="1 2" id="KW-0479">Metal-binding</keyword>
<keyword evidence="2" id="KW-0503">Monooxygenase</keyword>
<feature type="binding site" description="axial binding residue" evidence="1">
    <location>
        <position position="144"/>
    </location>
    <ligand>
        <name>heme</name>
        <dbReference type="ChEBI" id="CHEBI:30413"/>
    </ligand>
    <ligandPart>
        <name>Fe</name>
        <dbReference type="ChEBI" id="CHEBI:18248"/>
    </ligandPart>
</feature>
<evidence type="ECO:0000313" key="3">
    <source>
        <dbReference type="EMBL" id="CAL1379826.1"/>
    </source>
</evidence>
<dbReference type="Proteomes" id="UP001497516">
    <property type="component" value="Chromosome 4"/>
</dbReference>
<dbReference type="GO" id="GO:0016705">
    <property type="term" value="F:oxidoreductase activity, acting on paired donors, with incorporation or reduction of molecular oxygen"/>
    <property type="evidence" value="ECO:0007669"/>
    <property type="project" value="InterPro"/>
</dbReference>
<dbReference type="PROSITE" id="PS00086">
    <property type="entry name" value="CYTOCHROME_P450"/>
    <property type="match status" value="1"/>
</dbReference>
<keyword evidence="4" id="KW-1185">Reference proteome</keyword>
<dbReference type="InterPro" id="IPR036396">
    <property type="entry name" value="Cyt_P450_sf"/>
</dbReference>
<comment type="cofactor">
    <cofactor evidence="1">
        <name>heme</name>
        <dbReference type="ChEBI" id="CHEBI:30413"/>
    </cofactor>
</comment>
<sequence>MMAAVDYPSTAVEWAMAELMNQPDLMAQAVEEIDRVVGPDRLVQESDIGELNFVKACIREVFRLHPVFPFNVPHVSTKDTTVAGYFIPKGSCVLLSRYGLGRNPKVWPDPLRFDPMRHLGSDQAVVLTENDLRFVSFSTGRRGCVAAVLGTCMTVMLLARLLHCFAWTLPADGGGVDLAEADDVLSPATPLTAVPAPRLAPRLYLNLN</sequence>
<keyword evidence="2" id="KW-0560">Oxidoreductase</keyword>
<comment type="similarity">
    <text evidence="2">Belongs to the cytochrome P450 family.</text>
</comment>
<dbReference type="EMBL" id="OZ034817">
    <property type="protein sequence ID" value="CAL1379826.1"/>
    <property type="molecule type" value="Genomic_DNA"/>
</dbReference>
<dbReference type="PANTHER" id="PTHR47949">
    <property type="entry name" value="CYTOCHROME P450 703A2-RELATED-RELATED"/>
    <property type="match status" value="1"/>
</dbReference>
<dbReference type="Pfam" id="PF00067">
    <property type="entry name" value="p450"/>
    <property type="match status" value="1"/>
</dbReference>
<dbReference type="GO" id="GO:0005506">
    <property type="term" value="F:iron ion binding"/>
    <property type="evidence" value="ECO:0007669"/>
    <property type="project" value="InterPro"/>
</dbReference>
<dbReference type="PRINTS" id="PR00463">
    <property type="entry name" value="EP450I"/>
</dbReference>
<dbReference type="PANTHER" id="PTHR47949:SF4">
    <property type="entry name" value="TYROSINE N-MONOOXYGENASE"/>
    <property type="match status" value="1"/>
</dbReference>
<dbReference type="AlphaFoldDB" id="A0AAV2E1P4"/>
<accession>A0AAV2E1P4</accession>
<dbReference type="PRINTS" id="PR00385">
    <property type="entry name" value="P450"/>
</dbReference>
<organism evidence="3 4">
    <name type="scientific">Linum trigynum</name>
    <dbReference type="NCBI Taxonomy" id="586398"/>
    <lineage>
        <taxon>Eukaryota</taxon>
        <taxon>Viridiplantae</taxon>
        <taxon>Streptophyta</taxon>
        <taxon>Embryophyta</taxon>
        <taxon>Tracheophyta</taxon>
        <taxon>Spermatophyta</taxon>
        <taxon>Magnoliopsida</taxon>
        <taxon>eudicotyledons</taxon>
        <taxon>Gunneridae</taxon>
        <taxon>Pentapetalae</taxon>
        <taxon>rosids</taxon>
        <taxon>fabids</taxon>
        <taxon>Malpighiales</taxon>
        <taxon>Linaceae</taxon>
        <taxon>Linum</taxon>
    </lineage>
</organism>
<name>A0AAV2E1P4_9ROSI</name>
<reference evidence="3 4" key="1">
    <citation type="submission" date="2024-04" db="EMBL/GenBank/DDBJ databases">
        <authorList>
            <person name="Fracassetti M."/>
        </authorList>
    </citation>
    <scope>NUCLEOTIDE SEQUENCE [LARGE SCALE GENOMIC DNA]</scope>
</reference>
<keyword evidence="1 2" id="KW-0349">Heme</keyword>
<gene>
    <name evidence="3" type="ORF">LTRI10_LOCUS21319</name>
</gene>
<evidence type="ECO:0000256" key="1">
    <source>
        <dbReference type="PIRSR" id="PIRSR602401-1"/>
    </source>
</evidence>